<gene>
    <name evidence="2" type="ORF">MCOR_46297</name>
</gene>
<proteinExistence type="predicted"/>
<name>A0A6J8E1P5_MYTCO</name>
<dbReference type="EMBL" id="CACVKT020008134">
    <property type="protein sequence ID" value="CAC5413405.1"/>
    <property type="molecule type" value="Genomic_DNA"/>
</dbReference>
<organism evidence="2 3">
    <name type="scientific">Mytilus coruscus</name>
    <name type="common">Sea mussel</name>
    <dbReference type="NCBI Taxonomy" id="42192"/>
    <lineage>
        <taxon>Eukaryota</taxon>
        <taxon>Metazoa</taxon>
        <taxon>Spiralia</taxon>
        <taxon>Lophotrochozoa</taxon>
        <taxon>Mollusca</taxon>
        <taxon>Bivalvia</taxon>
        <taxon>Autobranchia</taxon>
        <taxon>Pteriomorphia</taxon>
        <taxon>Mytilida</taxon>
        <taxon>Mytiloidea</taxon>
        <taxon>Mytilidae</taxon>
        <taxon>Mytilinae</taxon>
        <taxon>Mytilus</taxon>
    </lineage>
</organism>
<dbReference type="InterPro" id="IPR003131">
    <property type="entry name" value="T1-type_BTB"/>
</dbReference>
<dbReference type="AlphaFoldDB" id="A0A6J8E1P5"/>
<dbReference type="Pfam" id="PF02214">
    <property type="entry name" value="BTB_2"/>
    <property type="match status" value="1"/>
</dbReference>
<dbReference type="PANTHER" id="PTHR14499:SF145">
    <property type="entry name" value="POTASSIUM CHANNEL REGULATORY PROTEIN-LIKE"/>
    <property type="match status" value="1"/>
</dbReference>
<evidence type="ECO:0000259" key="1">
    <source>
        <dbReference type="Pfam" id="PF02214"/>
    </source>
</evidence>
<sequence>MNVDRGELMLNKEQQIVMHKFTSLKLTYFNCTLQQHALPSVINLNVGGYFFTTRLSTLRKYEDSMLAAMFSERYTLDKDKDENFFLDMDGSRFKHILNYLRNEQHLPPRNIAQEVLADATYLGINALVDQIRSLDHDWEDVRNSVPYYSEMKEKIIKLGETVDAHSEVPPSWKFHPHVILDFIIDDGLRINQDLYQKSRKILRQGNIEINCPTYEDAVALAGCLYKDILNDGYNVKIEELFPCSGQVCGDQPISEIGSAISTDENIEVYTNFRFMLIFDWKKFPSTEL</sequence>
<evidence type="ECO:0000313" key="2">
    <source>
        <dbReference type="EMBL" id="CAC5413405.1"/>
    </source>
</evidence>
<dbReference type="OrthoDB" id="2414723at2759"/>
<protein>
    <submittedName>
        <fullName evidence="2">KCTD7_14</fullName>
    </submittedName>
</protein>
<keyword evidence="3" id="KW-1185">Reference proteome</keyword>
<reference evidence="2 3" key="1">
    <citation type="submission" date="2020-06" db="EMBL/GenBank/DDBJ databases">
        <authorList>
            <person name="Li R."/>
            <person name="Bekaert M."/>
        </authorList>
    </citation>
    <scope>NUCLEOTIDE SEQUENCE [LARGE SCALE GENOMIC DNA]</scope>
    <source>
        <strain evidence="3">wild</strain>
    </source>
</reference>
<dbReference type="SUPFAM" id="SSF54695">
    <property type="entry name" value="POZ domain"/>
    <property type="match status" value="1"/>
</dbReference>
<accession>A0A6J8E1P5</accession>
<feature type="domain" description="Potassium channel tetramerisation-type BTB" evidence="1">
    <location>
        <begin position="42"/>
        <end position="128"/>
    </location>
</feature>
<evidence type="ECO:0000313" key="3">
    <source>
        <dbReference type="Proteomes" id="UP000507470"/>
    </source>
</evidence>
<dbReference type="PANTHER" id="PTHR14499">
    <property type="entry name" value="POTASSIUM CHANNEL TETRAMERIZATION DOMAIN-CONTAINING"/>
    <property type="match status" value="1"/>
</dbReference>
<dbReference type="GO" id="GO:0051260">
    <property type="term" value="P:protein homooligomerization"/>
    <property type="evidence" value="ECO:0007669"/>
    <property type="project" value="InterPro"/>
</dbReference>
<dbReference type="InterPro" id="IPR011333">
    <property type="entry name" value="SKP1/BTB/POZ_sf"/>
</dbReference>
<dbReference type="Proteomes" id="UP000507470">
    <property type="component" value="Unassembled WGS sequence"/>
</dbReference>
<dbReference type="Gene3D" id="3.30.710.10">
    <property type="entry name" value="Potassium Channel Kv1.1, Chain A"/>
    <property type="match status" value="1"/>
</dbReference>